<dbReference type="AlphaFoldDB" id="A0A1Q2KV80"/>
<dbReference type="EMBL" id="CP019640">
    <property type="protein sequence ID" value="AQQ52053.1"/>
    <property type="molecule type" value="Genomic_DNA"/>
</dbReference>
<gene>
    <name evidence="1" type="ORF">B0X71_02225</name>
</gene>
<sequence>MPWSKEDYPDSFKNLDEDVRNKAIEVANALLREGYDEGRAIPIALDTAKDYVHKNEDQPVYEVKSADDGWQLTKKGSDDVIMSEKTKEDLLDKAKHYVTEHDGELKIYKGNGELEDTLYE</sequence>
<dbReference type="Proteomes" id="UP000188184">
    <property type="component" value="Chromosome"/>
</dbReference>
<evidence type="ECO:0000313" key="1">
    <source>
        <dbReference type="EMBL" id="AQQ52053.1"/>
    </source>
</evidence>
<proteinExistence type="predicted"/>
<reference evidence="1 2" key="1">
    <citation type="submission" date="2017-02" db="EMBL/GenBank/DDBJ databases">
        <title>The complete genomic sequence of a novel cold adapted crude oil-degrading bacterium Planococcus qaidamina Y42.</title>
        <authorList>
            <person name="Yang R."/>
        </authorList>
    </citation>
    <scope>NUCLEOTIDE SEQUENCE [LARGE SCALE GENOMIC DNA]</scope>
    <source>
        <strain evidence="1 2">Y42</strain>
    </source>
</reference>
<protein>
    <recommendedName>
        <fullName evidence="3">DUF2188 domain-containing protein</fullName>
    </recommendedName>
</protein>
<evidence type="ECO:0008006" key="3">
    <source>
        <dbReference type="Google" id="ProtNLM"/>
    </source>
</evidence>
<dbReference type="OrthoDB" id="8858565at2"/>
<organism evidence="1 2">
    <name type="scientific">Planococcus lenghuensis</name>
    <dbReference type="NCBI Taxonomy" id="2213202"/>
    <lineage>
        <taxon>Bacteria</taxon>
        <taxon>Bacillati</taxon>
        <taxon>Bacillota</taxon>
        <taxon>Bacilli</taxon>
        <taxon>Bacillales</taxon>
        <taxon>Caryophanaceae</taxon>
        <taxon>Planococcus</taxon>
    </lineage>
</organism>
<dbReference type="InterPro" id="IPR018691">
    <property type="entry name" value="DUF2188"/>
</dbReference>
<accession>A0A1Q2KV80</accession>
<dbReference type="KEGG" id="pmar:B0X71_02225"/>
<evidence type="ECO:0000313" key="2">
    <source>
        <dbReference type="Proteomes" id="UP000188184"/>
    </source>
</evidence>
<dbReference type="Pfam" id="PF09954">
    <property type="entry name" value="DUF2188"/>
    <property type="match status" value="1"/>
</dbReference>
<name>A0A1Q2KV80_9BACL</name>
<dbReference type="RefSeq" id="WP_077587924.1">
    <property type="nucleotide sequence ID" value="NZ_CP019640.1"/>
</dbReference>
<keyword evidence="2" id="KW-1185">Reference proteome</keyword>